<accession>A0A3G9J7S2</accession>
<comment type="similarity">
    <text evidence="1">Belongs to the peptidase C40 family.</text>
</comment>
<gene>
    <name evidence="6" type="ORF">Back11_32060</name>
</gene>
<dbReference type="Proteomes" id="UP000275368">
    <property type="component" value="Chromosome"/>
</dbReference>
<keyword evidence="4" id="KW-0788">Thiol protease</keyword>
<keyword evidence="7" id="KW-1185">Reference proteome</keyword>
<feature type="domain" description="NlpC/P60" evidence="5">
    <location>
        <begin position="34"/>
        <end position="75"/>
    </location>
</feature>
<dbReference type="EMBL" id="AP019308">
    <property type="protein sequence ID" value="BBH21861.1"/>
    <property type="molecule type" value="Genomic_DNA"/>
</dbReference>
<protein>
    <recommendedName>
        <fullName evidence="5">NlpC/P60 domain-containing protein</fullName>
    </recommendedName>
</protein>
<dbReference type="Pfam" id="PF00877">
    <property type="entry name" value="NLPC_P60"/>
    <property type="match status" value="1"/>
</dbReference>
<proteinExistence type="inferred from homology"/>
<dbReference type="SUPFAM" id="SSF54001">
    <property type="entry name" value="Cysteine proteinases"/>
    <property type="match status" value="1"/>
</dbReference>
<reference evidence="6 7" key="1">
    <citation type="submission" date="2018-11" db="EMBL/GenBank/DDBJ databases">
        <title>Complete genome sequence of Paenibacillus baekrokdamisoli strain KCTC 33723.</title>
        <authorList>
            <person name="Kang S.W."/>
            <person name="Lee K.C."/>
            <person name="Kim K.K."/>
            <person name="Kim J.S."/>
            <person name="Kim D.S."/>
            <person name="Ko S.H."/>
            <person name="Yang S.H."/>
            <person name="Lee J.S."/>
        </authorList>
    </citation>
    <scope>NUCLEOTIDE SEQUENCE [LARGE SCALE GENOMIC DNA]</scope>
    <source>
        <strain evidence="6 7">KCTC 33723</strain>
    </source>
</reference>
<dbReference type="AlphaFoldDB" id="A0A3G9J7S2"/>
<dbReference type="GO" id="GO:0006508">
    <property type="term" value="P:proteolysis"/>
    <property type="evidence" value="ECO:0007669"/>
    <property type="project" value="UniProtKB-KW"/>
</dbReference>
<organism evidence="6 7">
    <name type="scientific">Paenibacillus baekrokdamisoli</name>
    <dbReference type="NCBI Taxonomy" id="1712516"/>
    <lineage>
        <taxon>Bacteria</taxon>
        <taxon>Bacillati</taxon>
        <taxon>Bacillota</taxon>
        <taxon>Bacilli</taxon>
        <taxon>Bacillales</taxon>
        <taxon>Paenibacillaceae</taxon>
        <taxon>Paenibacillus</taxon>
    </lineage>
</organism>
<evidence type="ECO:0000256" key="3">
    <source>
        <dbReference type="ARBA" id="ARBA00022801"/>
    </source>
</evidence>
<evidence type="ECO:0000259" key="5">
    <source>
        <dbReference type="Pfam" id="PF00877"/>
    </source>
</evidence>
<evidence type="ECO:0000313" key="7">
    <source>
        <dbReference type="Proteomes" id="UP000275368"/>
    </source>
</evidence>
<evidence type="ECO:0000313" key="6">
    <source>
        <dbReference type="EMBL" id="BBH21861.1"/>
    </source>
</evidence>
<evidence type="ECO:0000256" key="1">
    <source>
        <dbReference type="ARBA" id="ARBA00007074"/>
    </source>
</evidence>
<sequence>MCCLPSDSLVLSLMFFTNYAGTKASSYANINKDKAVISHVGIYLGNGQVLHTYSTESGGVRTNDITGTHWEYRFLFGGSAL</sequence>
<dbReference type="Gene3D" id="3.90.1720.10">
    <property type="entry name" value="endopeptidase domain like (from Nostoc punctiforme)"/>
    <property type="match status" value="1"/>
</dbReference>
<keyword evidence="3" id="KW-0378">Hydrolase</keyword>
<evidence type="ECO:0000256" key="2">
    <source>
        <dbReference type="ARBA" id="ARBA00022670"/>
    </source>
</evidence>
<evidence type="ECO:0000256" key="4">
    <source>
        <dbReference type="ARBA" id="ARBA00022807"/>
    </source>
</evidence>
<name>A0A3G9J7S2_9BACL</name>
<dbReference type="InterPro" id="IPR038765">
    <property type="entry name" value="Papain-like_cys_pep_sf"/>
</dbReference>
<keyword evidence="2" id="KW-0645">Protease</keyword>
<dbReference type="GO" id="GO:0008234">
    <property type="term" value="F:cysteine-type peptidase activity"/>
    <property type="evidence" value="ECO:0007669"/>
    <property type="project" value="UniProtKB-KW"/>
</dbReference>
<dbReference type="KEGG" id="pbk:Back11_32060"/>
<dbReference type="InterPro" id="IPR000064">
    <property type="entry name" value="NLP_P60_dom"/>
</dbReference>